<dbReference type="Proteomes" id="UP000294835">
    <property type="component" value="Unassembled WGS sequence"/>
</dbReference>
<name>A0A4R2Q155_9RHOB</name>
<keyword evidence="1" id="KW-0812">Transmembrane</keyword>
<evidence type="ECO:0000313" key="3">
    <source>
        <dbReference type="Proteomes" id="UP000294835"/>
    </source>
</evidence>
<evidence type="ECO:0000256" key="1">
    <source>
        <dbReference type="SAM" id="Phobius"/>
    </source>
</evidence>
<feature type="transmembrane region" description="Helical" evidence="1">
    <location>
        <begin position="12"/>
        <end position="31"/>
    </location>
</feature>
<reference evidence="2 3" key="1">
    <citation type="submission" date="2019-03" db="EMBL/GenBank/DDBJ databases">
        <title>Genomic Encyclopedia of Type Strains, Phase IV (KMG-IV): sequencing the most valuable type-strain genomes for metagenomic binning, comparative biology and taxonomic classification.</title>
        <authorList>
            <person name="Goeker M."/>
        </authorList>
    </citation>
    <scope>NUCLEOTIDE SEQUENCE [LARGE SCALE GENOMIC DNA]</scope>
    <source>
        <strain evidence="2 3">DSM 18063</strain>
    </source>
</reference>
<keyword evidence="3" id="KW-1185">Reference proteome</keyword>
<dbReference type="AlphaFoldDB" id="A0A4R2Q155"/>
<keyword evidence="1" id="KW-0472">Membrane</keyword>
<sequence>MPTDRLKALFDRGLFLGGIASFSVAVLGTVWPV</sequence>
<comment type="caution">
    <text evidence="2">The sequence shown here is derived from an EMBL/GenBank/DDBJ whole genome shotgun (WGS) entry which is preliminary data.</text>
</comment>
<organism evidence="2 3">
    <name type="scientific">Rhodovulum marinum</name>
    <dbReference type="NCBI Taxonomy" id="320662"/>
    <lineage>
        <taxon>Bacteria</taxon>
        <taxon>Pseudomonadati</taxon>
        <taxon>Pseudomonadota</taxon>
        <taxon>Alphaproteobacteria</taxon>
        <taxon>Rhodobacterales</taxon>
        <taxon>Paracoccaceae</taxon>
        <taxon>Rhodovulum</taxon>
    </lineage>
</organism>
<protein>
    <submittedName>
        <fullName evidence="2">Uncharacterized protein</fullName>
    </submittedName>
</protein>
<gene>
    <name evidence="2" type="ORF">EV662_105161</name>
</gene>
<proteinExistence type="predicted"/>
<dbReference type="EMBL" id="SLXP01000005">
    <property type="protein sequence ID" value="TCP41414.1"/>
    <property type="molecule type" value="Genomic_DNA"/>
</dbReference>
<keyword evidence="1" id="KW-1133">Transmembrane helix</keyword>
<accession>A0A4R2Q155</accession>
<evidence type="ECO:0000313" key="2">
    <source>
        <dbReference type="EMBL" id="TCP41414.1"/>
    </source>
</evidence>